<reference evidence="3 4" key="1">
    <citation type="submission" date="2016-07" db="EMBL/GenBank/DDBJ databases">
        <title>Pervasive Adenine N6-methylation of Active Genes in Fungi.</title>
        <authorList>
            <consortium name="DOE Joint Genome Institute"/>
            <person name="Mondo S.J."/>
            <person name="Dannebaum R.O."/>
            <person name="Kuo R.C."/>
            <person name="Labutti K."/>
            <person name="Haridas S."/>
            <person name="Kuo A."/>
            <person name="Salamov A."/>
            <person name="Ahrendt S.R."/>
            <person name="Lipzen A."/>
            <person name="Sullivan W."/>
            <person name="Andreopoulos W.B."/>
            <person name="Clum A."/>
            <person name="Lindquist E."/>
            <person name="Daum C."/>
            <person name="Ramamoorthy G.K."/>
            <person name="Gryganskyi A."/>
            <person name="Culley D."/>
            <person name="Magnuson J.K."/>
            <person name="James T.Y."/>
            <person name="O'Malley M.A."/>
            <person name="Stajich J.E."/>
            <person name="Spatafora J.W."/>
            <person name="Visel A."/>
            <person name="Grigoriev I.V."/>
        </authorList>
    </citation>
    <scope>NUCLEOTIDE SEQUENCE [LARGE SCALE GENOMIC DNA]</scope>
    <source>
        <strain evidence="3 4">NRRL 3301</strain>
    </source>
</reference>
<keyword evidence="4" id="KW-1185">Reference proteome</keyword>
<dbReference type="InterPro" id="IPR041698">
    <property type="entry name" value="Methyltransf_25"/>
</dbReference>
<feature type="compositionally biased region" description="Low complexity" evidence="1">
    <location>
        <begin position="53"/>
        <end position="67"/>
    </location>
</feature>
<protein>
    <submittedName>
        <fullName evidence="3">S-adenosyl-L-methionine-dependent methyltransferase</fullName>
    </submittedName>
</protein>
<organism evidence="3 4">
    <name type="scientific">Hesseltinella vesiculosa</name>
    <dbReference type="NCBI Taxonomy" id="101127"/>
    <lineage>
        <taxon>Eukaryota</taxon>
        <taxon>Fungi</taxon>
        <taxon>Fungi incertae sedis</taxon>
        <taxon>Mucoromycota</taxon>
        <taxon>Mucoromycotina</taxon>
        <taxon>Mucoromycetes</taxon>
        <taxon>Mucorales</taxon>
        <taxon>Cunninghamellaceae</taxon>
        <taxon>Hesseltinella</taxon>
    </lineage>
</organism>
<feature type="compositionally biased region" description="Polar residues" evidence="1">
    <location>
        <begin position="15"/>
        <end position="26"/>
    </location>
</feature>
<evidence type="ECO:0000313" key="4">
    <source>
        <dbReference type="Proteomes" id="UP000242146"/>
    </source>
</evidence>
<dbReference type="Pfam" id="PF13649">
    <property type="entry name" value="Methyltransf_25"/>
    <property type="match status" value="1"/>
</dbReference>
<dbReference type="Gene3D" id="3.40.50.150">
    <property type="entry name" value="Vaccinia Virus protein VP39"/>
    <property type="match status" value="1"/>
</dbReference>
<proteinExistence type="predicted"/>
<evidence type="ECO:0000313" key="3">
    <source>
        <dbReference type="EMBL" id="ORX58145.1"/>
    </source>
</evidence>
<dbReference type="SUPFAM" id="SSF53335">
    <property type="entry name" value="S-adenosyl-L-methionine-dependent methyltransferases"/>
    <property type="match status" value="1"/>
</dbReference>
<dbReference type="EMBL" id="MCGT01000007">
    <property type="protein sequence ID" value="ORX58145.1"/>
    <property type="molecule type" value="Genomic_DNA"/>
</dbReference>
<dbReference type="GO" id="GO:0008168">
    <property type="term" value="F:methyltransferase activity"/>
    <property type="evidence" value="ECO:0007669"/>
    <property type="project" value="UniProtKB-KW"/>
</dbReference>
<dbReference type="CDD" id="cd02440">
    <property type="entry name" value="AdoMet_MTases"/>
    <property type="match status" value="1"/>
</dbReference>
<evidence type="ECO:0000259" key="2">
    <source>
        <dbReference type="Pfam" id="PF13649"/>
    </source>
</evidence>
<dbReference type="PANTHER" id="PTHR43591">
    <property type="entry name" value="METHYLTRANSFERASE"/>
    <property type="match status" value="1"/>
</dbReference>
<gene>
    <name evidence="3" type="ORF">DM01DRAFT_1318901</name>
</gene>
<dbReference type="InterPro" id="IPR029063">
    <property type="entry name" value="SAM-dependent_MTases_sf"/>
</dbReference>
<feature type="domain" description="Methyltransferase" evidence="2">
    <location>
        <begin position="138"/>
        <end position="231"/>
    </location>
</feature>
<name>A0A1X2GQA6_9FUNG</name>
<dbReference type="OrthoDB" id="2013972at2759"/>
<dbReference type="STRING" id="101127.A0A1X2GQA6"/>
<dbReference type="Proteomes" id="UP000242146">
    <property type="component" value="Unassembled WGS sequence"/>
</dbReference>
<sequence>MGSGQSKHNKDNSRRQSTIYSYNSSPEPGLTPGKRLAPAKSLRSKASFTRPVASSSSTTASSSSSGSRAHHISTLVSTNNAAPQRPPLFTGLQSNSFFLPKNWQVENADQSLNLGIKLLYPMNMLTMVVPKFVKKALVVDVGCGQGAWIMDMASQYPKCHFIGLETSVERLPRSVPPLQNVTYDLIDTQRHLPFEDNSVDVLQLRAQNLYMDRQSWNTFLTEANRVLKMGGFIHIMDYIFNPTGSVLAESFSETLNSVFVSLDIDTSRPAKLAAQLPEFGFEMVQTLAKRVPFANDKIGQLFTVFTLHRFEEAAPDLAPAMGLSEDEYKQRAETVTAQCVNCNDVLTWHAYAARKSTNFSPSSSAS</sequence>
<evidence type="ECO:0000256" key="1">
    <source>
        <dbReference type="SAM" id="MobiDB-lite"/>
    </source>
</evidence>
<keyword evidence="3" id="KW-0489">Methyltransferase</keyword>
<keyword evidence="3" id="KW-0808">Transferase</keyword>
<comment type="caution">
    <text evidence="3">The sequence shown here is derived from an EMBL/GenBank/DDBJ whole genome shotgun (WGS) entry which is preliminary data.</text>
</comment>
<feature type="region of interest" description="Disordered" evidence="1">
    <location>
        <begin position="1"/>
        <end position="67"/>
    </location>
</feature>
<dbReference type="AlphaFoldDB" id="A0A1X2GQA6"/>
<accession>A0A1X2GQA6</accession>
<dbReference type="GO" id="GO:0032259">
    <property type="term" value="P:methylation"/>
    <property type="evidence" value="ECO:0007669"/>
    <property type="project" value="UniProtKB-KW"/>
</dbReference>